<reference evidence="5 6" key="1">
    <citation type="submission" date="2019-03" db="EMBL/GenBank/DDBJ databases">
        <authorList>
            <person name="Gaulin E."/>
            <person name="Dumas B."/>
        </authorList>
    </citation>
    <scope>NUCLEOTIDE SEQUENCE [LARGE SCALE GENOMIC DNA]</scope>
    <source>
        <strain evidence="5">CBS 568.67</strain>
    </source>
</reference>
<dbReference type="PANTHER" id="PTHR10572:SF24">
    <property type="entry name" value="3-HYDROXY-3-METHYLGLUTARYL-COENZYME A REDUCTASE"/>
    <property type="match status" value="1"/>
</dbReference>
<dbReference type="Gene3D" id="3.90.770.10">
    <property type="entry name" value="3-hydroxy-3-methylglutaryl-coenzyme A Reductase, Chain A, domain 2"/>
    <property type="match status" value="2"/>
</dbReference>
<dbReference type="PANTHER" id="PTHR10572">
    <property type="entry name" value="3-HYDROXY-3-METHYLGLUTARYL-COENZYME A REDUCTASE"/>
    <property type="match status" value="1"/>
</dbReference>
<evidence type="ECO:0000313" key="5">
    <source>
        <dbReference type="EMBL" id="VFT86991.1"/>
    </source>
</evidence>
<dbReference type="InterPro" id="IPR023074">
    <property type="entry name" value="HMG_CoA_Rdtase_cat_sf"/>
</dbReference>
<gene>
    <name evidence="5" type="primary">Aste57867_10115</name>
    <name evidence="4" type="ORF">As57867_010076</name>
    <name evidence="5" type="ORF">ASTE57867_10115</name>
</gene>
<dbReference type="InterPro" id="IPR002202">
    <property type="entry name" value="HMG_CoA_Rdtase"/>
</dbReference>
<dbReference type="InterPro" id="IPR009023">
    <property type="entry name" value="HMG_CoA_Rdtase_NAD(P)-bd_sf"/>
</dbReference>
<dbReference type="SUPFAM" id="SSF55035">
    <property type="entry name" value="NAD-binding domain of HMG-CoA reductase"/>
    <property type="match status" value="1"/>
</dbReference>
<dbReference type="GO" id="GO:0004420">
    <property type="term" value="F:hydroxymethylglutaryl-CoA reductase (NADPH) activity"/>
    <property type="evidence" value="ECO:0007669"/>
    <property type="project" value="InterPro"/>
</dbReference>
<dbReference type="SUPFAM" id="SSF56542">
    <property type="entry name" value="Substrate-binding domain of HMG-CoA reductase"/>
    <property type="match status" value="1"/>
</dbReference>
<dbReference type="InterPro" id="IPR009029">
    <property type="entry name" value="HMG_CoA_Rdtase_sub-bd_dom_sf"/>
</dbReference>
<accession>A0A485KQ00</accession>
<evidence type="ECO:0000256" key="2">
    <source>
        <dbReference type="ARBA" id="ARBA00023002"/>
    </source>
</evidence>
<keyword evidence="6" id="KW-1185">Reference proteome</keyword>
<dbReference type="PROSITE" id="PS50065">
    <property type="entry name" value="HMG_COA_REDUCTASE_4"/>
    <property type="match status" value="1"/>
</dbReference>
<feature type="region of interest" description="Disordered" evidence="3">
    <location>
        <begin position="117"/>
        <end position="138"/>
    </location>
</feature>
<dbReference type="Pfam" id="PF00368">
    <property type="entry name" value="HMG-CoA_red"/>
    <property type="match status" value="1"/>
</dbReference>
<protein>
    <submittedName>
        <fullName evidence="5">Aste57867_10115 protein</fullName>
    </submittedName>
</protein>
<dbReference type="EMBL" id="VJMH01005185">
    <property type="protein sequence ID" value="KAF0699325.1"/>
    <property type="molecule type" value="Genomic_DNA"/>
</dbReference>
<dbReference type="Proteomes" id="UP000332933">
    <property type="component" value="Unassembled WGS sequence"/>
</dbReference>
<reference evidence="4" key="2">
    <citation type="submission" date="2019-06" db="EMBL/GenBank/DDBJ databases">
        <title>Genomics analysis of Aphanomyces spp. identifies a new class of oomycete effector associated with host adaptation.</title>
        <authorList>
            <person name="Gaulin E."/>
        </authorList>
    </citation>
    <scope>NUCLEOTIDE SEQUENCE</scope>
    <source>
        <strain evidence="4">CBS 578.67</strain>
    </source>
</reference>
<proteinExistence type="inferred from homology"/>
<evidence type="ECO:0000313" key="6">
    <source>
        <dbReference type="Proteomes" id="UP000332933"/>
    </source>
</evidence>
<evidence type="ECO:0000313" key="4">
    <source>
        <dbReference type="EMBL" id="KAF0699325.1"/>
    </source>
</evidence>
<dbReference type="Gene3D" id="1.10.8.660">
    <property type="match status" value="1"/>
</dbReference>
<keyword evidence="2" id="KW-0560">Oxidoreductase</keyword>
<dbReference type="AlphaFoldDB" id="A0A485KQ00"/>
<sequence>MTDTIAAEQLVGAARQALSDALASIPQASLVNVAAIEAALSQVESLVGDLRRALPREAQKSAVKEYGALVPTPQHAKEAQAPENHPSIWSGFYNKTLRERMDVLSLMYPSAIPRRGSDADAVATQGSPMHPPRKTSIGQVPSFNLNTDELGHLPSRTANLMIENCIGVLGIPLGLGLNFVIDGANYSVPMAVEEPSVVAAASSAAKLIASHGGFVTATSGNIMTSQIQLLETKDIAAAIAAIDTHRDALIEYANTNLCSNMAKRGGGVVHIAARVVHPADKDAASSWYAGVANDELHVQASGAPAPFVVVHVDVDVCEAMGANIVNTIAEGLSAKVATLTASRAGLRILTNLCTARRARASFQIPVAAMGWKGTEGTIVAQRILEANDFAINDPFRAVTNNKGILNGIDAAAVATGQDWRAIEAAAHCYASRTGRYTSLTQYKVTPDGMLHGILELPMAVGSKGGALQTHPGYNATHAILGRPTAAQLSGILVSVGLAQNFAAIRALAITGINQGHMALHARNIAVAAGAPNELVSELCGTFVSSSRIDNRLAYMLARGSVSVDTAKAYLKAHAVYNDIHAEPTLQSKKPSMLYVEIAVPGLAKPVSVNLAFLSLQSDPQTIVISKHKQETSKVHAELLGDKGYIQLERMFMFLASMRVIVGSEHRTNLELQNKILLLSILINVVAYQLTKKAHAKPIVQTFIRELLVHNPSVEWADAYFDTTDAALSTGLPLLLALWQVFHYHIDQEVSHELLQHAIAHEQADLLASIANASPTIGDDTDDADAAFAAYMATHAKRWQATMFLLVDCLALDNATITPARLATVKQVGRYIEWEGTVAHDMARYERALADAEERNVCVWFKTHHVTDNESMDAALAAFKRVSRGQMQAQWDALQAAAAASDDFVHVAALEQVVNMILSHYRDASTRKMSF</sequence>
<name>A0A485KQ00_9STRA</name>
<dbReference type="OrthoDB" id="310654at2759"/>
<evidence type="ECO:0000256" key="1">
    <source>
        <dbReference type="ARBA" id="ARBA00007661"/>
    </source>
</evidence>
<comment type="similarity">
    <text evidence="1">Belongs to the HMG-CoA reductase family.</text>
</comment>
<organism evidence="5 6">
    <name type="scientific">Aphanomyces stellatus</name>
    <dbReference type="NCBI Taxonomy" id="120398"/>
    <lineage>
        <taxon>Eukaryota</taxon>
        <taxon>Sar</taxon>
        <taxon>Stramenopiles</taxon>
        <taxon>Oomycota</taxon>
        <taxon>Saprolegniomycetes</taxon>
        <taxon>Saprolegniales</taxon>
        <taxon>Verrucalvaceae</taxon>
        <taxon>Aphanomyces</taxon>
    </lineage>
</organism>
<dbReference type="EMBL" id="CAADRA010005206">
    <property type="protein sequence ID" value="VFT86991.1"/>
    <property type="molecule type" value="Genomic_DNA"/>
</dbReference>
<evidence type="ECO:0000256" key="3">
    <source>
        <dbReference type="SAM" id="MobiDB-lite"/>
    </source>
</evidence>
<dbReference type="GO" id="GO:0015936">
    <property type="term" value="P:coenzyme A metabolic process"/>
    <property type="evidence" value="ECO:0007669"/>
    <property type="project" value="InterPro"/>
</dbReference>